<proteinExistence type="inferred from homology"/>
<gene>
    <name evidence="4" type="ORF">ACFOGP_05530</name>
</gene>
<sequence length="353" mass="36640">MSGLFRAAVAAGLIAVTASAASAETALPVQIVEVTEQTLPRDYVLIGSIEAQNSYPAAFRTGGRIVEIAVEVGDDVNRGDLIARVDPAQANASLSAAEASLAAAEAALVQAEQARDRAANLVERGVGTQSTLDEAEEALTSAISSRDQAAAQLDRARQAVEDTEIRAIEDVIVIERRADVGEVATAGSAVVSLASQGKREAVFYAPDVGGLSAFIGRSFTVSPRGSDAEFKARVREVSPVLTESGTVEVRAEIPEDLGEAMLIGATVTGSVTITSLPIMRVPWNALTATADGPAVWLVDPETMRAHLSGVEVWAYADVFVAITGGLEEGDLVVGAGSQFMYDGRLVEAGEGSE</sequence>
<dbReference type="Proteomes" id="UP001595632">
    <property type="component" value="Unassembled WGS sequence"/>
</dbReference>
<keyword evidence="3" id="KW-0732">Signal</keyword>
<comment type="similarity">
    <text evidence="1">Belongs to the membrane fusion protein (MFP) (TC 8.A.1) family.</text>
</comment>
<dbReference type="RefSeq" id="WP_275631605.1">
    <property type="nucleotide sequence ID" value="NZ_JARGYD010000002.1"/>
</dbReference>
<dbReference type="Gene3D" id="1.10.287.470">
    <property type="entry name" value="Helix hairpin bin"/>
    <property type="match status" value="1"/>
</dbReference>
<comment type="caution">
    <text evidence="4">The sequence shown here is derived from an EMBL/GenBank/DDBJ whole genome shotgun (WGS) entry which is preliminary data.</text>
</comment>
<dbReference type="PANTHER" id="PTHR30469">
    <property type="entry name" value="MULTIDRUG RESISTANCE PROTEIN MDTA"/>
    <property type="match status" value="1"/>
</dbReference>
<name>A0ABV7GKQ8_9RHOB</name>
<feature type="chain" id="PRO_5045926709" evidence="3">
    <location>
        <begin position="24"/>
        <end position="353"/>
    </location>
</feature>
<dbReference type="Gene3D" id="2.40.50.100">
    <property type="match status" value="1"/>
</dbReference>
<reference evidence="5" key="1">
    <citation type="journal article" date="2019" name="Int. J. Syst. Evol. Microbiol.">
        <title>The Global Catalogue of Microorganisms (GCM) 10K type strain sequencing project: providing services to taxonomists for standard genome sequencing and annotation.</title>
        <authorList>
            <consortium name="The Broad Institute Genomics Platform"/>
            <consortium name="The Broad Institute Genome Sequencing Center for Infectious Disease"/>
            <person name="Wu L."/>
            <person name="Ma J."/>
        </authorList>
    </citation>
    <scope>NUCLEOTIDE SEQUENCE [LARGE SCALE GENOMIC DNA]</scope>
    <source>
        <strain evidence="5">KCTC 52366</strain>
    </source>
</reference>
<keyword evidence="5" id="KW-1185">Reference proteome</keyword>
<feature type="signal peptide" evidence="3">
    <location>
        <begin position="1"/>
        <end position="23"/>
    </location>
</feature>
<evidence type="ECO:0000313" key="5">
    <source>
        <dbReference type="Proteomes" id="UP001595632"/>
    </source>
</evidence>
<dbReference type="InterPro" id="IPR006143">
    <property type="entry name" value="RND_pump_MFP"/>
</dbReference>
<organism evidence="4 5">
    <name type="scientific">Psychromarinibacter halotolerans</name>
    <dbReference type="NCBI Taxonomy" id="1775175"/>
    <lineage>
        <taxon>Bacteria</taxon>
        <taxon>Pseudomonadati</taxon>
        <taxon>Pseudomonadota</taxon>
        <taxon>Alphaproteobacteria</taxon>
        <taxon>Rhodobacterales</taxon>
        <taxon>Paracoccaceae</taxon>
        <taxon>Psychromarinibacter</taxon>
    </lineage>
</organism>
<accession>A0ABV7GKQ8</accession>
<dbReference type="Gene3D" id="2.40.30.170">
    <property type="match status" value="1"/>
</dbReference>
<dbReference type="Gene3D" id="2.40.420.20">
    <property type="match status" value="1"/>
</dbReference>
<dbReference type="NCBIfam" id="TIGR01730">
    <property type="entry name" value="RND_mfp"/>
    <property type="match status" value="1"/>
</dbReference>
<evidence type="ECO:0000256" key="1">
    <source>
        <dbReference type="ARBA" id="ARBA00009477"/>
    </source>
</evidence>
<dbReference type="PANTHER" id="PTHR30469:SF38">
    <property type="entry name" value="HLYD FAMILY SECRETION PROTEIN"/>
    <property type="match status" value="1"/>
</dbReference>
<protein>
    <submittedName>
        <fullName evidence="4">Efflux RND transporter periplasmic adaptor subunit</fullName>
    </submittedName>
</protein>
<dbReference type="SUPFAM" id="SSF111369">
    <property type="entry name" value="HlyD-like secretion proteins"/>
    <property type="match status" value="1"/>
</dbReference>
<evidence type="ECO:0000256" key="3">
    <source>
        <dbReference type="SAM" id="SignalP"/>
    </source>
</evidence>
<evidence type="ECO:0000256" key="2">
    <source>
        <dbReference type="SAM" id="Coils"/>
    </source>
</evidence>
<dbReference type="EMBL" id="JBHRTB010000010">
    <property type="protein sequence ID" value="MFC3142159.1"/>
    <property type="molecule type" value="Genomic_DNA"/>
</dbReference>
<keyword evidence="2" id="KW-0175">Coiled coil</keyword>
<evidence type="ECO:0000313" key="4">
    <source>
        <dbReference type="EMBL" id="MFC3142159.1"/>
    </source>
</evidence>
<feature type="coiled-coil region" evidence="2">
    <location>
        <begin position="94"/>
        <end position="166"/>
    </location>
</feature>